<organism evidence="1">
    <name type="scientific">Mycobacterium sp. (strain MCS)</name>
    <dbReference type="NCBI Taxonomy" id="164756"/>
    <lineage>
        <taxon>Bacteria</taxon>
        <taxon>Bacillati</taxon>
        <taxon>Actinomycetota</taxon>
        <taxon>Actinomycetes</taxon>
        <taxon>Mycobacteriales</taxon>
        <taxon>Mycobacteriaceae</taxon>
        <taxon>Mycobacterium</taxon>
    </lineage>
</organism>
<dbReference type="SUPFAM" id="SSF55961">
    <property type="entry name" value="Bet v1-like"/>
    <property type="match status" value="1"/>
</dbReference>
<gene>
    <name evidence="1" type="ordered locus">Mmcs_5085</name>
</gene>
<sequence>MTNPDAASAKATVDIDADPATVYRLITDLRTLAELAEETSAMEWKKGDAARPGAVFVGRNRNGSRSWSTTCTVTDATPGQVFAFDVRSTVIPVAHWRYEISPTASGCRVTESTWDRRPGWFRKPAGWATGVSDRDTANAENIAATLRRLKARAEA</sequence>
<dbReference type="EMBL" id="CP000384">
    <property type="protein sequence ID" value="ABG11189.1"/>
    <property type="molecule type" value="Genomic_DNA"/>
</dbReference>
<accession>A0A5Q5BRS7</accession>
<reference evidence="1" key="1">
    <citation type="submission" date="2006-06" db="EMBL/GenBank/DDBJ databases">
        <title>Complete sequence of chromosome of Mycobacterium sp. MCS.</title>
        <authorList>
            <consortium name="US DOE Joint Genome Institute"/>
            <person name="Copeland A."/>
            <person name="Lucas S."/>
            <person name="Lapidus A."/>
            <person name="Barry K."/>
            <person name="Detter J.C."/>
            <person name="Glavina del Rio T."/>
            <person name="Hammon N."/>
            <person name="Israni S."/>
            <person name="Dalin E."/>
            <person name="Tice H."/>
            <person name="Pitluck S."/>
            <person name="Martinez M."/>
            <person name="Schmutz J."/>
            <person name="Larimer F."/>
            <person name="Land M."/>
            <person name="Hauser L."/>
            <person name="Kyrpides N."/>
            <person name="Kim E."/>
            <person name="Miller C.D."/>
            <person name="Hughes J.E."/>
            <person name="Anderson A.J."/>
            <person name="Sims R.C."/>
            <person name="Richardson P."/>
        </authorList>
    </citation>
    <scope>NUCLEOTIDE SEQUENCE [LARGE SCALE GENOMIC DNA]</scope>
    <source>
        <strain evidence="1">MCS</strain>
    </source>
</reference>
<protein>
    <recommendedName>
        <fullName evidence="2">SRPBCC family protein</fullName>
    </recommendedName>
</protein>
<dbReference type="InterPro" id="IPR019587">
    <property type="entry name" value="Polyketide_cyclase/dehydratase"/>
</dbReference>
<dbReference type="Pfam" id="PF10604">
    <property type="entry name" value="Polyketide_cyc2"/>
    <property type="match status" value="1"/>
</dbReference>
<dbReference type="CDD" id="cd07812">
    <property type="entry name" value="SRPBCC"/>
    <property type="match status" value="1"/>
</dbReference>
<dbReference type="AlphaFoldDB" id="A0A5Q5BRS7"/>
<dbReference type="KEGG" id="mmc:Mmcs_5085"/>
<proteinExistence type="predicted"/>
<dbReference type="InterPro" id="IPR023393">
    <property type="entry name" value="START-like_dom_sf"/>
</dbReference>
<evidence type="ECO:0008006" key="2">
    <source>
        <dbReference type="Google" id="ProtNLM"/>
    </source>
</evidence>
<name>A0A5Q5BRS7_MYCSS</name>
<evidence type="ECO:0000313" key="1">
    <source>
        <dbReference type="EMBL" id="ABG11189.1"/>
    </source>
</evidence>
<dbReference type="Gene3D" id="3.30.530.20">
    <property type="match status" value="1"/>
</dbReference>